<dbReference type="Pfam" id="PF13540">
    <property type="entry name" value="RCC1_2"/>
    <property type="match status" value="2"/>
</dbReference>
<evidence type="ECO:0000259" key="2">
    <source>
        <dbReference type="PROSITE" id="PS50097"/>
    </source>
</evidence>
<name>A0ABQ8Z6H8_9EUKA</name>
<dbReference type="Gene3D" id="3.30.710.10">
    <property type="entry name" value="Potassium Channel Kv1.1, Chain A"/>
    <property type="match status" value="1"/>
</dbReference>
<dbReference type="SUPFAM" id="SSF54695">
    <property type="entry name" value="POZ domain"/>
    <property type="match status" value="1"/>
</dbReference>
<dbReference type="PROSITE" id="PS50012">
    <property type="entry name" value="RCC1_3"/>
    <property type="match status" value="1"/>
</dbReference>
<dbReference type="InterPro" id="IPR009091">
    <property type="entry name" value="RCC1/BLIP-II"/>
</dbReference>
<dbReference type="PANTHER" id="PTHR45982">
    <property type="entry name" value="REGULATOR OF CHROMOSOME CONDENSATION"/>
    <property type="match status" value="1"/>
</dbReference>
<sequence>MSDFYYCFGNNHQGESNEKSTENKVAQQTKVTPFPNRVINSTVAGYTYRAIQYDDEIKTYFLKKEYSIKKMVQKICPGFEHFCFLTVDGEVYGFGKNSYGQLTNSFVSSSEFVQLKLENNEVFIDCVAGYNQTYCVTKDLKLYVCGYAKNGALGTGNENRVDDLLFLRDNVTNVYCGTDAEGLIFKTQDNKYFGFGKNQSGNLGIGSKTNQTVPHEITFLNSKSIISLCLGLDHTLVLIDINGKNKLYSTGKALCNGFGQEKTSFTELDAFGGEEVIDISTGCNHCLAITDTNKFYGWGENTYHQITSSGSTIRTPQQINIKDLDLSLEYKLSCGSYNSLFYVKGMDSLGEDFLKLLEDQEYTDSEIGNLKVHKSFVELRSGKSLKNLKEILENDFDNEKISLFLKWVYSGSSNYVPKISEIFEKLDIDHRKKTISCDMKSLFNDENGKNYKILVPEEIEDEDEDSGNEGMEDDNLEEIPVHKFVLAARSGLFRNMFKNVTEETQSVRDYSGKAIESIEFLIKYLYTGKIELTADDDPQLIVEDLEDVVEYYQLNPKIGIKNQLKKIRMQFGFD</sequence>
<dbReference type="InterPro" id="IPR000408">
    <property type="entry name" value="Reg_chr_condens"/>
</dbReference>
<keyword evidence="4" id="KW-1185">Reference proteome</keyword>
<proteinExistence type="predicted"/>
<dbReference type="EMBL" id="JAOAOG010000044">
    <property type="protein sequence ID" value="KAJ6252500.1"/>
    <property type="molecule type" value="Genomic_DNA"/>
</dbReference>
<protein>
    <submittedName>
        <fullName evidence="3">Regulator of chromosome condensation</fullName>
    </submittedName>
</protein>
<dbReference type="Pfam" id="PF00415">
    <property type="entry name" value="RCC1"/>
    <property type="match status" value="1"/>
</dbReference>
<dbReference type="PANTHER" id="PTHR45982:SF1">
    <property type="entry name" value="REGULATOR OF CHROMOSOME CONDENSATION"/>
    <property type="match status" value="1"/>
</dbReference>
<dbReference type="Pfam" id="PF00651">
    <property type="entry name" value="BTB"/>
    <property type="match status" value="1"/>
</dbReference>
<reference evidence="3" key="1">
    <citation type="submission" date="2022-08" db="EMBL/GenBank/DDBJ databases">
        <title>Novel sulfate-reducing endosymbionts in the free-living metamonad Anaeramoeba.</title>
        <authorList>
            <person name="Jerlstrom-Hultqvist J."/>
            <person name="Cepicka I."/>
            <person name="Gallot-Lavallee L."/>
            <person name="Salas-Leiva D."/>
            <person name="Curtis B.A."/>
            <person name="Zahonova K."/>
            <person name="Pipaliya S."/>
            <person name="Dacks J."/>
            <person name="Roger A.J."/>
        </authorList>
    </citation>
    <scope>NUCLEOTIDE SEQUENCE</scope>
    <source>
        <strain evidence="3">Schooner1</strain>
    </source>
</reference>
<evidence type="ECO:0000313" key="3">
    <source>
        <dbReference type="EMBL" id="KAJ6252500.1"/>
    </source>
</evidence>
<organism evidence="3 4">
    <name type="scientific">Anaeramoeba flamelloides</name>
    <dbReference type="NCBI Taxonomy" id="1746091"/>
    <lineage>
        <taxon>Eukaryota</taxon>
        <taxon>Metamonada</taxon>
        <taxon>Anaeramoebidae</taxon>
        <taxon>Anaeramoeba</taxon>
    </lineage>
</organism>
<dbReference type="PROSITE" id="PS50097">
    <property type="entry name" value="BTB"/>
    <property type="match status" value="1"/>
</dbReference>
<gene>
    <name evidence="3" type="ORF">M0813_14178</name>
</gene>
<evidence type="ECO:0000313" key="4">
    <source>
        <dbReference type="Proteomes" id="UP001150062"/>
    </source>
</evidence>
<dbReference type="CDD" id="cd18186">
    <property type="entry name" value="BTB_POZ_ZBTB_KLHL-like"/>
    <property type="match status" value="1"/>
</dbReference>
<dbReference type="SUPFAM" id="SSF50985">
    <property type="entry name" value="RCC1/BLIP-II"/>
    <property type="match status" value="1"/>
</dbReference>
<dbReference type="InterPro" id="IPR000210">
    <property type="entry name" value="BTB/POZ_dom"/>
</dbReference>
<dbReference type="InterPro" id="IPR051553">
    <property type="entry name" value="Ran_GTPase-activating"/>
</dbReference>
<feature type="repeat" description="RCC1" evidence="1">
    <location>
        <begin position="190"/>
        <end position="241"/>
    </location>
</feature>
<dbReference type="Proteomes" id="UP001150062">
    <property type="component" value="Unassembled WGS sequence"/>
</dbReference>
<dbReference type="InterPro" id="IPR011333">
    <property type="entry name" value="SKP1/BTB/POZ_sf"/>
</dbReference>
<dbReference type="Gene3D" id="2.130.10.30">
    <property type="entry name" value="Regulator of chromosome condensation 1/beta-lactamase-inhibitor protein II"/>
    <property type="match status" value="1"/>
</dbReference>
<accession>A0ABQ8Z6H8</accession>
<feature type="domain" description="BTB" evidence="2">
    <location>
        <begin position="477"/>
        <end position="534"/>
    </location>
</feature>
<evidence type="ECO:0000256" key="1">
    <source>
        <dbReference type="PROSITE-ProRule" id="PRU00235"/>
    </source>
</evidence>
<comment type="caution">
    <text evidence="3">The sequence shown here is derived from an EMBL/GenBank/DDBJ whole genome shotgun (WGS) entry which is preliminary data.</text>
</comment>